<dbReference type="PROSITE" id="PS51186">
    <property type="entry name" value="GNAT"/>
    <property type="match status" value="1"/>
</dbReference>
<dbReference type="Gene3D" id="3.40.630.30">
    <property type="match status" value="1"/>
</dbReference>
<protein>
    <recommendedName>
        <fullName evidence="1">N-acetyltransferase domain-containing protein</fullName>
    </recommendedName>
</protein>
<evidence type="ECO:0000313" key="2">
    <source>
        <dbReference type="EMBL" id="ENZ02059.1"/>
    </source>
</evidence>
<dbReference type="Proteomes" id="UP000013097">
    <property type="component" value="Unassembled WGS sequence"/>
</dbReference>
<dbReference type="Pfam" id="PF00583">
    <property type="entry name" value="Acetyltransf_1"/>
    <property type="match status" value="1"/>
</dbReference>
<dbReference type="RefSeq" id="WP_002597795.1">
    <property type="nucleotide sequence ID" value="NZ_KB850956.1"/>
</dbReference>
<name>N9Y1N0_9CLOT</name>
<dbReference type="PATRIC" id="fig|999411.4.peg.1269"/>
<dbReference type="CDD" id="cd04301">
    <property type="entry name" value="NAT_SF"/>
    <property type="match status" value="1"/>
</dbReference>
<proteinExistence type="predicted"/>
<comment type="caution">
    <text evidence="2">The sequence shown here is derived from an EMBL/GenBank/DDBJ whole genome shotgun (WGS) entry which is preliminary data.</text>
</comment>
<feature type="domain" description="N-acetyltransferase" evidence="1">
    <location>
        <begin position="156"/>
        <end position="284"/>
    </location>
</feature>
<sequence>MITYEKLKSKNLIYLKPMIEKSDKFFKKDFLGTYDKSNFIQKIFLRNSVYMFKYNSIYVGYMWIEKTYTSEYKILNIEIDFKYLHLLDLNIISKLKNSFLLYECLDTYENNIIMQNNKFNLIKNINLMKKKIGTTDILFNVSKSISFKEFKIGIDEKLRCLIQNDIFYNIDRVPLKVSDIYLEEKQDYYINKFSKFIYYKDEPIGYGQIIRKNSTFLLVNFGIISKFRGKGFGKILLEYLCYECNKENIEELYIQVGTDNFRAIRLYNKCKFKLYGKMNIWVRD</sequence>
<dbReference type="AlphaFoldDB" id="N9Y1N0"/>
<dbReference type="eggNOG" id="COG0456">
    <property type="taxonomic scope" value="Bacteria"/>
</dbReference>
<accession>N9Y1N0</accession>
<keyword evidence="3" id="KW-1185">Reference proteome</keyword>
<dbReference type="GO" id="GO:0016747">
    <property type="term" value="F:acyltransferase activity, transferring groups other than amino-acyl groups"/>
    <property type="evidence" value="ECO:0007669"/>
    <property type="project" value="InterPro"/>
</dbReference>
<evidence type="ECO:0000259" key="1">
    <source>
        <dbReference type="PROSITE" id="PS51186"/>
    </source>
</evidence>
<dbReference type="SUPFAM" id="SSF55729">
    <property type="entry name" value="Acyl-CoA N-acyltransferases (Nat)"/>
    <property type="match status" value="1"/>
</dbReference>
<dbReference type="EMBL" id="AGYT01000008">
    <property type="protein sequence ID" value="ENZ02059.1"/>
    <property type="molecule type" value="Genomic_DNA"/>
</dbReference>
<dbReference type="InterPro" id="IPR000182">
    <property type="entry name" value="GNAT_dom"/>
</dbReference>
<organism evidence="2 3">
    <name type="scientific">Clostridium thermobutyricum</name>
    <dbReference type="NCBI Taxonomy" id="29372"/>
    <lineage>
        <taxon>Bacteria</taxon>
        <taxon>Bacillati</taxon>
        <taxon>Bacillota</taxon>
        <taxon>Clostridia</taxon>
        <taxon>Eubacteriales</taxon>
        <taxon>Clostridiaceae</taxon>
        <taxon>Clostridium</taxon>
    </lineage>
</organism>
<dbReference type="InterPro" id="IPR016181">
    <property type="entry name" value="Acyl_CoA_acyltransferase"/>
</dbReference>
<reference evidence="2 3" key="1">
    <citation type="submission" date="2013-01" db="EMBL/GenBank/DDBJ databases">
        <title>The Genome Sequence of Clostridium colicanis 209318.</title>
        <authorList>
            <consortium name="The Broad Institute Genome Sequencing Platform"/>
            <person name="Earl A."/>
            <person name="Ward D."/>
            <person name="Feldgarden M."/>
            <person name="Gevers D."/>
            <person name="Courvalin P."/>
            <person name="Lambert T."/>
            <person name="Walker B."/>
            <person name="Young S.K."/>
            <person name="Zeng Q."/>
            <person name="Gargeya S."/>
            <person name="Fitzgerald M."/>
            <person name="Haas B."/>
            <person name="Abouelleil A."/>
            <person name="Alvarado L."/>
            <person name="Arachchi H.M."/>
            <person name="Berlin A.M."/>
            <person name="Chapman S.B."/>
            <person name="Dewar J."/>
            <person name="Goldberg J."/>
            <person name="Griggs A."/>
            <person name="Gujja S."/>
            <person name="Hansen M."/>
            <person name="Howarth C."/>
            <person name="Imamovic A."/>
            <person name="Larimer J."/>
            <person name="McCowan C."/>
            <person name="Murphy C."/>
            <person name="Neiman D."/>
            <person name="Pearson M."/>
            <person name="Priest M."/>
            <person name="Roberts A."/>
            <person name="Saif S."/>
            <person name="Shea T."/>
            <person name="Sisk P."/>
            <person name="Sykes S."/>
            <person name="Wortman J."/>
            <person name="Nusbaum C."/>
            <person name="Birren B."/>
        </authorList>
    </citation>
    <scope>NUCLEOTIDE SEQUENCE [LARGE SCALE GENOMIC DNA]</scope>
    <source>
        <strain evidence="2 3">209318</strain>
    </source>
</reference>
<gene>
    <name evidence="2" type="ORF">HMPREF1092_01294</name>
</gene>
<evidence type="ECO:0000313" key="3">
    <source>
        <dbReference type="Proteomes" id="UP000013097"/>
    </source>
</evidence>
<dbReference type="HOGENOM" id="CLU_082666_0_0_9"/>